<name>A0A1G6C3T6_EUBOX</name>
<gene>
    <name evidence="2" type="ORF">SAMN02910417_02042</name>
</gene>
<proteinExistence type="predicted"/>
<sequence>MVFYVFCIFALLYVFQKDKFSKTALFALSITYAMMAACIMVFVYKLVTNFEFAPLSFTANLAITLPILITCIIWKKKANADSPFNEKKYENGKVKIKLN</sequence>
<accession>A0A1G6C3T6</accession>
<organism evidence="2 3">
    <name type="scientific">Eubacterium oxidoreducens</name>
    <dbReference type="NCBI Taxonomy" id="1732"/>
    <lineage>
        <taxon>Bacteria</taxon>
        <taxon>Bacillati</taxon>
        <taxon>Bacillota</taxon>
        <taxon>Clostridia</taxon>
        <taxon>Eubacteriales</taxon>
        <taxon>Eubacteriaceae</taxon>
        <taxon>Eubacterium</taxon>
    </lineage>
</organism>
<dbReference type="STRING" id="1732.SAMN02910417_02042"/>
<evidence type="ECO:0000256" key="1">
    <source>
        <dbReference type="SAM" id="Phobius"/>
    </source>
</evidence>
<keyword evidence="1" id="KW-0812">Transmembrane</keyword>
<feature type="transmembrane region" description="Helical" evidence="1">
    <location>
        <begin position="52"/>
        <end position="74"/>
    </location>
</feature>
<reference evidence="2 3" key="1">
    <citation type="submission" date="2016-10" db="EMBL/GenBank/DDBJ databases">
        <authorList>
            <person name="de Groot N.N."/>
        </authorList>
    </citation>
    <scope>NUCLEOTIDE SEQUENCE [LARGE SCALE GENOMIC DNA]</scope>
    <source>
        <strain evidence="2 3">DSM 3217</strain>
    </source>
</reference>
<keyword evidence="1" id="KW-1133">Transmembrane helix</keyword>
<dbReference type="EMBL" id="FMXR01000015">
    <property type="protein sequence ID" value="SDB27542.1"/>
    <property type="molecule type" value="Genomic_DNA"/>
</dbReference>
<feature type="transmembrane region" description="Helical" evidence="1">
    <location>
        <begin position="25"/>
        <end position="46"/>
    </location>
</feature>
<evidence type="ECO:0000313" key="2">
    <source>
        <dbReference type="EMBL" id="SDB27542.1"/>
    </source>
</evidence>
<dbReference type="AlphaFoldDB" id="A0A1G6C3T6"/>
<dbReference type="RefSeq" id="WP_090174260.1">
    <property type="nucleotide sequence ID" value="NZ_FMXR01000015.1"/>
</dbReference>
<keyword evidence="1" id="KW-0472">Membrane</keyword>
<keyword evidence="3" id="KW-1185">Reference proteome</keyword>
<evidence type="ECO:0000313" key="3">
    <source>
        <dbReference type="Proteomes" id="UP000199228"/>
    </source>
</evidence>
<dbReference type="Proteomes" id="UP000199228">
    <property type="component" value="Unassembled WGS sequence"/>
</dbReference>
<protein>
    <submittedName>
        <fullName evidence="2">Uncharacterized protein</fullName>
    </submittedName>
</protein>